<dbReference type="InterPro" id="IPR044925">
    <property type="entry name" value="His-Me_finger_sf"/>
</dbReference>
<dbReference type="Gene3D" id="3.90.75.20">
    <property type="match status" value="1"/>
</dbReference>
<dbReference type="InterPro" id="IPR003615">
    <property type="entry name" value="HNH_nuc"/>
</dbReference>
<gene>
    <name evidence="2" type="ORF">S01H4_20922</name>
</gene>
<comment type="caution">
    <text evidence="2">The sequence shown here is derived from an EMBL/GenBank/DDBJ whole genome shotgun (WGS) entry which is preliminary data.</text>
</comment>
<dbReference type="AlphaFoldDB" id="X1AFC0"/>
<dbReference type="Pfam" id="PF13392">
    <property type="entry name" value="HNH_3"/>
    <property type="match status" value="1"/>
</dbReference>
<protein>
    <recommendedName>
        <fullName evidence="1">HNH nuclease domain-containing protein</fullName>
    </recommendedName>
</protein>
<proteinExistence type="predicted"/>
<dbReference type="SUPFAM" id="SSF54060">
    <property type="entry name" value="His-Me finger endonucleases"/>
    <property type="match status" value="1"/>
</dbReference>
<feature type="non-terminal residue" evidence="2">
    <location>
        <position position="117"/>
    </location>
</feature>
<sequence>MDMVIYEVKLSPDDFFYPMTNCNGYVREHRLVMAKHFGRCLLAWEVVHHRNHIKDDNRIANLKLLPDQSHHIVELETRSYIKQLEHRVTLLEAEVTLLRSPNRHHSRGRSNSSGVAP</sequence>
<evidence type="ECO:0000259" key="1">
    <source>
        <dbReference type="Pfam" id="PF13392"/>
    </source>
</evidence>
<accession>X1AFC0</accession>
<reference evidence="2" key="1">
    <citation type="journal article" date="2014" name="Front. Microbiol.">
        <title>High frequency of phylogenetically diverse reductive dehalogenase-homologous genes in deep subseafloor sedimentary metagenomes.</title>
        <authorList>
            <person name="Kawai M."/>
            <person name="Futagami T."/>
            <person name="Toyoda A."/>
            <person name="Takaki Y."/>
            <person name="Nishi S."/>
            <person name="Hori S."/>
            <person name="Arai W."/>
            <person name="Tsubouchi T."/>
            <person name="Morono Y."/>
            <person name="Uchiyama I."/>
            <person name="Ito T."/>
            <person name="Fujiyama A."/>
            <person name="Inagaki F."/>
            <person name="Takami H."/>
        </authorList>
    </citation>
    <scope>NUCLEOTIDE SEQUENCE</scope>
    <source>
        <strain evidence="2">Expedition CK06-06</strain>
    </source>
</reference>
<feature type="domain" description="HNH nuclease" evidence="1">
    <location>
        <begin position="29"/>
        <end position="71"/>
    </location>
</feature>
<dbReference type="EMBL" id="BART01009442">
    <property type="protein sequence ID" value="GAG68472.1"/>
    <property type="molecule type" value="Genomic_DNA"/>
</dbReference>
<evidence type="ECO:0000313" key="2">
    <source>
        <dbReference type="EMBL" id="GAG68472.1"/>
    </source>
</evidence>
<name>X1AFC0_9ZZZZ</name>
<organism evidence="2">
    <name type="scientific">marine sediment metagenome</name>
    <dbReference type="NCBI Taxonomy" id="412755"/>
    <lineage>
        <taxon>unclassified sequences</taxon>
        <taxon>metagenomes</taxon>
        <taxon>ecological metagenomes</taxon>
    </lineage>
</organism>